<keyword evidence="1" id="KW-0677">Repeat</keyword>
<evidence type="ECO:0000313" key="4">
    <source>
        <dbReference type="Proteomes" id="UP000283383"/>
    </source>
</evidence>
<keyword evidence="4" id="KW-1185">Reference proteome</keyword>
<dbReference type="PANTHER" id="PTHR22904:SF523">
    <property type="entry name" value="STRESS-INDUCED-PHOSPHOPROTEIN 1"/>
    <property type="match status" value="1"/>
</dbReference>
<evidence type="ECO:0000313" key="3">
    <source>
        <dbReference type="EMBL" id="RKF57559.1"/>
    </source>
</evidence>
<keyword evidence="2" id="KW-0802">TPR repeat</keyword>
<dbReference type="AlphaFoldDB" id="A0A420HJI9"/>
<protein>
    <submittedName>
        <fullName evidence="3">F-box/TPR repeat containing protein pof3</fullName>
    </submittedName>
</protein>
<comment type="caution">
    <text evidence="3">The sequence shown here is derived from an EMBL/GenBank/DDBJ whole genome shotgun (WGS) entry which is preliminary data.</text>
</comment>
<reference evidence="3 4" key="1">
    <citation type="journal article" date="2018" name="BMC Genomics">
        <title>Comparative genome analyses reveal sequence features reflecting distinct modes of host-adaptation between dicot and monocot powdery mildew.</title>
        <authorList>
            <person name="Wu Y."/>
            <person name="Ma X."/>
            <person name="Pan Z."/>
            <person name="Kale S.D."/>
            <person name="Song Y."/>
            <person name="King H."/>
            <person name="Zhang Q."/>
            <person name="Presley C."/>
            <person name="Deng X."/>
            <person name="Wei C.I."/>
            <person name="Xiao S."/>
        </authorList>
    </citation>
    <scope>NUCLEOTIDE SEQUENCE [LARGE SCALE GENOMIC DNA]</scope>
    <source>
        <strain evidence="3">UMSG3</strain>
    </source>
</reference>
<dbReference type="GO" id="GO:0051879">
    <property type="term" value="F:Hsp90 protein binding"/>
    <property type="evidence" value="ECO:0007669"/>
    <property type="project" value="TreeGrafter"/>
</dbReference>
<dbReference type="STRING" id="62708.A0A420HJI9"/>
<dbReference type="InterPro" id="IPR011990">
    <property type="entry name" value="TPR-like_helical_dom_sf"/>
</dbReference>
<organism evidence="3 4">
    <name type="scientific">Golovinomyces cichoracearum</name>
    <dbReference type="NCBI Taxonomy" id="62708"/>
    <lineage>
        <taxon>Eukaryota</taxon>
        <taxon>Fungi</taxon>
        <taxon>Dikarya</taxon>
        <taxon>Ascomycota</taxon>
        <taxon>Pezizomycotina</taxon>
        <taxon>Leotiomycetes</taxon>
        <taxon>Erysiphales</taxon>
        <taxon>Erysiphaceae</taxon>
        <taxon>Golovinomyces</taxon>
    </lineage>
</organism>
<evidence type="ECO:0000256" key="1">
    <source>
        <dbReference type="ARBA" id="ARBA00022737"/>
    </source>
</evidence>
<dbReference type="Proteomes" id="UP000283383">
    <property type="component" value="Unassembled WGS sequence"/>
</dbReference>
<evidence type="ECO:0000256" key="2">
    <source>
        <dbReference type="ARBA" id="ARBA00022803"/>
    </source>
</evidence>
<dbReference type="Gene3D" id="1.25.40.10">
    <property type="entry name" value="Tetratricopeptide repeat domain"/>
    <property type="match status" value="1"/>
</dbReference>
<accession>A0A420HJI9</accession>
<dbReference type="SUPFAM" id="SSF48452">
    <property type="entry name" value="TPR-like"/>
    <property type="match status" value="1"/>
</dbReference>
<sequence>MDRKIDQINDGKLAEDVILERGFRRFSELNYALAKEAFTDVIEKTSCNEILLKAFDCRAACYEKLLDLSRALQDSKAMIRTKQSLPTHPKGYLRAGKILYLQNQKDVALKIYKRGLDKVKVDADQERLVMRYSFVQ</sequence>
<proteinExistence type="predicted"/>
<dbReference type="PANTHER" id="PTHR22904">
    <property type="entry name" value="TPR REPEAT CONTAINING PROTEIN"/>
    <property type="match status" value="1"/>
</dbReference>
<dbReference type="EMBL" id="MCBQ01018762">
    <property type="protein sequence ID" value="RKF57559.1"/>
    <property type="molecule type" value="Genomic_DNA"/>
</dbReference>
<name>A0A420HJI9_9PEZI</name>
<gene>
    <name evidence="3" type="ORF">GcM3_187022</name>
</gene>